<feature type="modified residue" description="FMN phosphoryl threonine" evidence="9">
    <location>
        <position position="177"/>
    </location>
</feature>
<feature type="domain" description="FMN-binding" evidence="11">
    <location>
        <begin position="101"/>
        <end position="194"/>
    </location>
</feature>
<dbReference type="GO" id="GO:0022900">
    <property type="term" value="P:electron transport chain"/>
    <property type="evidence" value="ECO:0007669"/>
    <property type="project" value="UniProtKB-UniRule"/>
</dbReference>
<evidence type="ECO:0000256" key="9">
    <source>
        <dbReference type="HAMAP-Rule" id="MF_00479"/>
    </source>
</evidence>
<evidence type="ECO:0000256" key="1">
    <source>
        <dbReference type="ARBA" id="ARBA00022448"/>
    </source>
</evidence>
<comment type="cofactor">
    <cofactor evidence="9">
        <name>FMN</name>
        <dbReference type="ChEBI" id="CHEBI:58210"/>
    </cofactor>
</comment>
<dbReference type="NCBIfam" id="NF002519">
    <property type="entry name" value="PRK01908.1"/>
    <property type="match status" value="1"/>
</dbReference>
<protein>
    <recommendedName>
        <fullName evidence="9">Ion-translocating oxidoreductase complex subunit G</fullName>
        <ecNumber evidence="9">7.-.-.-</ecNumber>
    </recommendedName>
    <alternativeName>
        <fullName evidence="9">Rnf electron transport complex subunit G</fullName>
    </alternativeName>
</protein>
<keyword evidence="10" id="KW-0732">Signal</keyword>
<evidence type="ECO:0000259" key="11">
    <source>
        <dbReference type="SMART" id="SM00900"/>
    </source>
</evidence>
<dbReference type="GO" id="GO:0010181">
    <property type="term" value="F:FMN binding"/>
    <property type="evidence" value="ECO:0007669"/>
    <property type="project" value="InterPro"/>
</dbReference>
<dbReference type="EC" id="7.-.-.-" evidence="9"/>
<evidence type="ECO:0000256" key="2">
    <source>
        <dbReference type="ARBA" id="ARBA00022553"/>
    </source>
</evidence>
<evidence type="ECO:0000256" key="5">
    <source>
        <dbReference type="ARBA" id="ARBA00022692"/>
    </source>
</evidence>
<gene>
    <name evidence="12" type="primary">rsxG</name>
    <name evidence="9" type="synonym">rnfG</name>
    <name evidence="12" type="ORF">N8M53_08945</name>
</gene>
<dbReference type="EMBL" id="CP114588">
    <property type="protein sequence ID" value="WBA07954.1"/>
    <property type="molecule type" value="Genomic_DNA"/>
</dbReference>
<keyword evidence="3 9" id="KW-0285">Flavoprotein</keyword>
<keyword evidence="9" id="KW-0997">Cell inner membrane</keyword>
<comment type="subunit">
    <text evidence="9">The complex is composed of six subunits: RnfA, RnfB, RnfC, RnfD, RnfE and RnfG.</text>
</comment>
<reference evidence="12" key="1">
    <citation type="submission" date="2022-09" db="EMBL/GenBank/DDBJ databases">
        <authorList>
            <person name="Li Z.-J."/>
        </authorList>
    </citation>
    <scope>NUCLEOTIDE SEQUENCE</scope>
    <source>
        <strain evidence="12">TGB11</strain>
    </source>
</reference>
<evidence type="ECO:0000313" key="12">
    <source>
        <dbReference type="EMBL" id="WBA07954.1"/>
    </source>
</evidence>
<dbReference type="AlphaFoldDB" id="A0AA47LQQ0"/>
<dbReference type="PIRSF" id="PIRSF006091">
    <property type="entry name" value="E_trnsport_RnfG"/>
    <property type="match status" value="1"/>
</dbReference>
<name>A0AA47LQQ0_9GAMM</name>
<evidence type="ECO:0000256" key="8">
    <source>
        <dbReference type="ARBA" id="ARBA00022989"/>
    </source>
</evidence>
<feature type="signal peptide" evidence="10">
    <location>
        <begin position="1"/>
        <end position="28"/>
    </location>
</feature>
<evidence type="ECO:0000256" key="3">
    <source>
        <dbReference type="ARBA" id="ARBA00022630"/>
    </source>
</evidence>
<sequence>MIDTIKKHGGILAVAALLSTALVAVTHALTEDTIKEQQQIQLSKALNQVIPESKHDNALHQSCRLIENKEALGTDDAQPFYVATLSGEVSAVAIQAIAPNGYNGAIKVLIGMDATSHQVLGVRVLVHNETPGLGDKVSLRVSDWIRSFSGKTVTSEEDTRWAVKKDGGQFDQFTGATITPRAVVGAVKKAAWFVSQHQEALINQPVNCGGAS</sequence>
<keyword evidence="8 9" id="KW-1133">Transmembrane helix</keyword>
<keyword evidence="6 9" id="KW-1278">Translocase</keyword>
<dbReference type="Pfam" id="PF04205">
    <property type="entry name" value="FMN_bind"/>
    <property type="match status" value="1"/>
</dbReference>
<dbReference type="PANTHER" id="PTHR36118:SF1">
    <property type="entry name" value="ION-TRANSLOCATING OXIDOREDUCTASE COMPLEX SUBUNIT G"/>
    <property type="match status" value="1"/>
</dbReference>
<dbReference type="InterPro" id="IPR007329">
    <property type="entry name" value="FMN-bd"/>
</dbReference>
<dbReference type="SMART" id="SM00900">
    <property type="entry name" value="FMN_bind"/>
    <property type="match status" value="1"/>
</dbReference>
<evidence type="ECO:0000256" key="10">
    <source>
        <dbReference type="SAM" id="SignalP"/>
    </source>
</evidence>
<evidence type="ECO:0000313" key="13">
    <source>
        <dbReference type="Proteomes" id="UP001164748"/>
    </source>
</evidence>
<keyword evidence="1 9" id="KW-0813">Transport</keyword>
<feature type="chain" id="PRO_5041247587" description="Ion-translocating oxidoreductase complex subunit G" evidence="10">
    <location>
        <begin position="29"/>
        <end position="212"/>
    </location>
</feature>
<dbReference type="RefSeq" id="WP_269578521.1">
    <property type="nucleotide sequence ID" value="NZ_CP114588.1"/>
</dbReference>
<dbReference type="GO" id="GO:0009055">
    <property type="term" value="F:electron transfer activity"/>
    <property type="evidence" value="ECO:0007669"/>
    <property type="project" value="InterPro"/>
</dbReference>
<dbReference type="InterPro" id="IPR010209">
    <property type="entry name" value="Ion_transpt_RnfG/RsxG"/>
</dbReference>
<keyword evidence="4 9" id="KW-0288">FMN</keyword>
<dbReference type="GO" id="GO:0005886">
    <property type="term" value="C:plasma membrane"/>
    <property type="evidence" value="ECO:0007669"/>
    <property type="project" value="UniProtKB-SubCell"/>
</dbReference>
<keyword evidence="5 9" id="KW-0812">Transmembrane</keyword>
<dbReference type="Proteomes" id="UP001164748">
    <property type="component" value="Chromosome"/>
</dbReference>
<organism evidence="12 13">
    <name type="scientific">Salinivibrio kushneri</name>
    <dbReference type="NCBI Taxonomy" id="1908198"/>
    <lineage>
        <taxon>Bacteria</taxon>
        <taxon>Pseudomonadati</taxon>
        <taxon>Pseudomonadota</taxon>
        <taxon>Gammaproteobacteria</taxon>
        <taxon>Vibrionales</taxon>
        <taxon>Vibrionaceae</taxon>
        <taxon>Salinivibrio</taxon>
    </lineage>
</organism>
<comment type="subcellular location">
    <subcellularLocation>
        <location evidence="9">Cell inner membrane</location>
        <topology evidence="9">Single-pass membrane protein</topology>
    </subcellularLocation>
</comment>
<proteinExistence type="inferred from homology"/>
<keyword evidence="9" id="KW-1003">Cell membrane</keyword>
<keyword evidence="2 9" id="KW-0597">Phosphoprotein</keyword>
<comment type="similarity">
    <text evidence="9">Belongs to the RnfG family.</text>
</comment>
<evidence type="ECO:0000256" key="6">
    <source>
        <dbReference type="ARBA" id="ARBA00022967"/>
    </source>
</evidence>
<accession>A0AA47LQQ0</accession>
<dbReference type="PANTHER" id="PTHR36118">
    <property type="entry name" value="ION-TRANSLOCATING OXIDOREDUCTASE COMPLEX SUBUNIT G"/>
    <property type="match status" value="1"/>
</dbReference>
<comment type="function">
    <text evidence="9">Part of a membrane-bound complex that couples electron transfer with translocation of ions across the membrane.</text>
</comment>
<evidence type="ECO:0000256" key="4">
    <source>
        <dbReference type="ARBA" id="ARBA00022643"/>
    </source>
</evidence>
<keyword evidence="7 9" id="KW-0249">Electron transport</keyword>
<dbReference type="NCBIfam" id="TIGR01947">
    <property type="entry name" value="rnfG"/>
    <property type="match status" value="1"/>
</dbReference>
<evidence type="ECO:0000256" key="7">
    <source>
        <dbReference type="ARBA" id="ARBA00022982"/>
    </source>
</evidence>
<dbReference type="HAMAP" id="MF_00479">
    <property type="entry name" value="RsxG_RnfG"/>
    <property type="match status" value="1"/>
</dbReference>
<keyword evidence="9" id="KW-0472">Membrane</keyword>